<evidence type="ECO:0000313" key="2">
    <source>
        <dbReference type="Proteomes" id="UP000002640"/>
    </source>
</evidence>
<sequence>ATTLDVVTDAYEKIGLYLGHPVRVANQQRALQQLADSIKEKCRAEQGSCDAIVVVDFKMKMEPLYYREK</sequence>
<dbReference type="Proteomes" id="UP000002640">
    <property type="component" value="Unassembled WGS sequence"/>
</dbReference>
<organism evidence="1 2">
    <name type="scientific">Phytophthora sojae (strain P6497)</name>
    <name type="common">Soybean stem and root rot agent</name>
    <name type="synonym">Phytophthora megasperma f. sp. glycines</name>
    <dbReference type="NCBI Taxonomy" id="1094619"/>
    <lineage>
        <taxon>Eukaryota</taxon>
        <taxon>Sar</taxon>
        <taxon>Stramenopiles</taxon>
        <taxon>Oomycota</taxon>
        <taxon>Peronosporomycetes</taxon>
        <taxon>Peronosporales</taxon>
        <taxon>Peronosporaceae</taxon>
        <taxon>Phytophthora</taxon>
    </lineage>
</organism>
<dbReference type="AlphaFoldDB" id="G4ZC31"/>
<dbReference type="InParanoid" id="G4ZC31"/>
<gene>
    <name evidence="1" type="ORF">PHYSODRAFT_455482</name>
</gene>
<protein>
    <submittedName>
        <fullName evidence="1">Uncharacterized protein</fullName>
    </submittedName>
</protein>
<dbReference type="STRING" id="1094619.G4ZC31"/>
<keyword evidence="2" id="KW-1185">Reference proteome</keyword>
<dbReference type="RefSeq" id="XP_009525478.1">
    <property type="nucleotide sequence ID" value="XM_009527183.1"/>
</dbReference>
<dbReference type="GeneID" id="20653062"/>
<dbReference type="EMBL" id="JH159153">
    <property type="protein sequence ID" value="EGZ22761.1"/>
    <property type="molecule type" value="Genomic_DNA"/>
</dbReference>
<feature type="non-terminal residue" evidence="1">
    <location>
        <position position="1"/>
    </location>
</feature>
<accession>G4ZC31</accession>
<name>G4ZC31_PHYSP</name>
<feature type="non-terminal residue" evidence="1">
    <location>
        <position position="69"/>
    </location>
</feature>
<proteinExistence type="predicted"/>
<evidence type="ECO:0000313" key="1">
    <source>
        <dbReference type="EMBL" id="EGZ22761.1"/>
    </source>
</evidence>
<reference evidence="1 2" key="1">
    <citation type="journal article" date="2006" name="Science">
        <title>Phytophthora genome sequences uncover evolutionary origins and mechanisms of pathogenesis.</title>
        <authorList>
            <person name="Tyler B.M."/>
            <person name="Tripathy S."/>
            <person name="Zhang X."/>
            <person name="Dehal P."/>
            <person name="Jiang R.H."/>
            <person name="Aerts A."/>
            <person name="Arredondo F.D."/>
            <person name="Baxter L."/>
            <person name="Bensasson D."/>
            <person name="Beynon J.L."/>
            <person name="Chapman J."/>
            <person name="Damasceno C.M."/>
            <person name="Dorrance A.E."/>
            <person name="Dou D."/>
            <person name="Dickerman A.W."/>
            <person name="Dubchak I.L."/>
            <person name="Garbelotto M."/>
            <person name="Gijzen M."/>
            <person name="Gordon S.G."/>
            <person name="Govers F."/>
            <person name="Grunwald N.J."/>
            <person name="Huang W."/>
            <person name="Ivors K.L."/>
            <person name="Jones R.W."/>
            <person name="Kamoun S."/>
            <person name="Krampis K."/>
            <person name="Lamour K.H."/>
            <person name="Lee M.K."/>
            <person name="McDonald W.H."/>
            <person name="Medina M."/>
            <person name="Meijer H.J."/>
            <person name="Nordberg E.K."/>
            <person name="Maclean D.J."/>
            <person name="Ospina-Giraldo M.D."/>
            <person name="Morris P.F."/>
            <person name="Phuntumart V."/>
            <person name="Putnam N.H."/>
            <person name="Rash S."/>
            <person name="Rose J.K."/>
            <person name="Sakihama Y."/>
            <person name="Salamov A.A."/>
            <person name="Savidor A."/>
            <person name="Scheuring C.F."/>
            <person name="Smith B.M."/>
            <person name="Sobral B.W."/>
            <person name="Terry A."/>
            <person name="Torto-Alalibo T.A."/>
            <person name="Win J."/>
            <person name="Xu Z."/>
            <person name="Zhang H."/>
            <person name="Grigoriev I.V."/>
            <person name="Rokhsar D.S."/>
            <person name="Boore J.L."/>
        </authorList>
    </citation>
    <scope>NUCLEOTIDE SEQUENCE [LARGE SCALE GENOMIC DNA]</scope>
    <source>
        <strain evidence="1 2">P6497</strain>
    </source>
</reference>
<dbReference type="KEGG" id="psoj:PHYSODRAFT_455482"/>